<dbReference type="AlphaFoldDB" id="A0A1T5AQX1"/>
<evidence type="ECO:0000313" key="2">
    <source>
        <dbReference type="EMBL" id="SKB37003.1"/>
    </source>
</evidence>
<dbReference type="Gene3D" id="3.40.30.10">
    <property type="entry name" value="Glutaredoxin"/>
    <property type="match status" value="1"/>
</dbReference>
<dbReference type="InterPro" id="IPR036249">
    <property type="entry name" value="Thioredoxin-like_sf"/>
</dbReference>
<dbReference type="GO" id="GO:0016034">
    <property type="term" value="F:maleylacetoacetate isomerase activity"/>
    <property type="evidence" value="ECO:0007669"/>
    <property type="project" value="TreeGrafter"/>
</dbReference>
<organism evidence="2 3">
    <name type="scientific">Rhizorhabdus histidinilytica</name>
    <dbReference type="NCBI Taxonomy" id="439228"/>
    <lineage>
        <taxon>Bacteria</taxon>
        <taxon>Pseudomonadati</taxon>
        <taxon>Pseudomonadota</taxon>
        <taxon>Alphaproteobacteria</taxon>
        <taxon>Sphingomonadales</taxon>
        <taxon>Sphingomonadaceae</taxon>
        <taxon>Rhizorhabdus</taxon>
    </lineage>
</organism>
<dbReference type="InterPro" id="IPR004045">
    <property type="entry name" value="Glutathione_S-Trfase_N"/>
</dbReference>
<dbReference type="InterPro" id="IPR040079">
    <property type="entry name" value="Glutathione_S-Trfase"/>
</dbReference>
<dbReference type="Pfam" id="PF13410">
    <property type="entry name" value="GST_C_2"/>
    <property type="match status" value="1"/>
</dbReference>
<dbReference type="CDD" id="cd03194">
    <property type="entry name" value="GST_C_3"/>
    <property type="match status" value="1"/>
</dbReference>
<feature type="domain" description="GST N-terminal" evidence="1">
    <location>
        <begin position="1"/>
        <end position="86"/>
    </location>
</feature>
<proteinExistence type="predicted"/>
<dbReference type="STRING" id="439228.SAMN06295920_102129"/>
<dbReference type="GO" id="GO:0006559">
    <property type="term" value="P:L-phenylalanine catabolic process"/>
    <property type="evidence" value="ECO:0007669"/>
    <property type="project" value="TreeGrafter"/>
</dbReference>
<dbReference type="CDD" id="cd03043">
    <property type="entry name" value="GST_N_1"/>
    <property type="match status" value="1"/>
</dbReference>
<accession>A0A1T5AQX1</accession>
<dbReference type="EMBL" id="FUYM01000002">
    <property type="protein sequence ID" value="SKB37003.1"/>
    <property type="molecule type" value="Genomic_DNA"/>
</dbReference>
<dbReference type="SUPFAM" id="SSF47616">
    <property type="entry name" value="GST C-terminal domain-like"/>
    <property type="match status" value="1"/>
</dbReference>
<gene>
    <name evidence="2" type="ORF">SAMN06295920_102129</name>
</gene>
<protein>
    <submittedName>
        <fullName evidence="2">Glutathione S-transferase</fullName>
    </submittedName>
</protein>
<dbReference type="PANTHER" id="PTHR42673">
    <property type="entry name" value="MALEYLACETOACETATE ISOMERASE"/>
    <property type="match status" value="1"/>
</dbReference>
<dbReference type="Proteomes" id="UP000189818">
    <property type="component" value="Unassembled WGS sequence"/>
</dbReference>
<dbReference type="GO" id="GO:0004364">
    <property type="term" value="F:glutathione transferase activity"/>
    <property type="evidence" value="ECO:0007669"/>
    <property type="project" value="TreeGrafter"/>
</dbReference>
<dbReference type="SFLD" id="SFLDS00019">
    <property type="entry name" value="Glutathione_Transferase_(cytos"/>
    <property type="match status" value="1"/>
</dbReference>
<dbReference type="SUPFAM" id="SSF52833">
    <property type="entry name" value="Thioredoxin-like"/>
    <property type="match status" value="1"/>
</dbReference>
<dbReference type="RefSeq" id="WP_079646890.1">
    <property type="nucleotide sequence ID" value="NZ_FUYM01000002.1"/>
</dbReference>
<dbReference type="GO" id="GO:0006749">
    <property type="term" value="P:glutathione metabolic process"/>
    <property type="evidence" value="ECO:0007669"/>
    <property type="project" value="TreeGrafter"/>
</dbReference>
<dbReference type="OrthoDB" id="9799538at2"/>
<sequence>MTLSIYIGNKVYSSWSLRGWLAARQSGLPFKEVVAPLYDDSWAERRQMPEFEPSNGKVPILWDDDKPVWESLAIIDYLADKVGRDRFWPADDAARALARSMASEMHAGYQALRSQCGMNLRHVYPPEPLTPEVEADVQRITSLWDQAKRRFGQGGDYLFGGFGAVDIMFAPVVTRFRTYSIPLPSLASDYCAAVWDHPFMVDWSRGAAGENWVIEKFERAAEKA</sequence>
<evidence type="ECO:0000259" key="1">
    <source>
        <dbReference type="PROSITE" id="PS50404"/>
    </source>
</evidence>
<keyword evidence="3" id="KW-1185">Reference proteome</keyword>
<dbReference type="InterPro" id="IPR036282">
    <property type="entry name" value="Glutathione-S-Trfase_C_sf"/>
</dbReference>
<dbReference type="PROSITE" id="PS50404">
    <property type="entry name" value="GST_NTER"/>
    <property type="match status" value="1"/>
</dbReference>
<keyword evidence="2" id="KW-0808">Transferase</keyword>
<name>A0A1T5AQX1_9SPHN</name>
<evidence type="ECO:0000313" key="3">
    <source>
        <dbReference type="Proteomes" id="UP000189818"/>
    </source>
</evidence>
<dbReference type="PANTHER" id="PTHR42673:SF4">
    <property type="entry name" value="MALEYLACETOACETATE ISOMERASE"/>
    <property type="match status" value="1"/>
</dbReference>
<dbReference type="Gene3D" id="1.20.1050.10">
    <property type="match status" value="1"/>
</dbReference>
<dbReference type="Pfam" id="PF13409">
    <property type="entry name" value="GST_N_2"/>
    <property type="match status" value="1"/>
</dbReference>
<reference evidence="3" key="1">
    <citation type="submission" date="2017-02" db="EMBL/GenBank/DDBJ databases">
        <authorList>
            <person name="Varghese N."/>
            <person name="Submissions S."/>
        </authorList>
    </citation>
    <scope>NUCLEOTIDE SEQUENCE [LARGE SCALE GENOMIC DNA]</scope>
    <source>
        <strain evidence="3">UM2</strain>
    </source>
</reference>